<keyword evidence="3" id="KW-1185">Reference proteome</keyword>
<evidence type="ECO:0000313" key="3">
    <source>
        <dbReference type="Proteomes" id="UP000215335"/>
    </source>
</evidence>
<organism evidence="2 3">
    <name type="scientific">Trichomalopsis sarcophagae</name>
    <dbReference type="NCBI Taxonomy" id="543379"/>
    <lineage>
        <taxon>Eukaryota</taxon>
        <taxon>Metazoa</taxon>
        <taxon>Ecdysozoa</taxon>
        <taxon>Arthropoda</taxon>
        <taxon>Hexapoda</taxon>
        <taxon>Insecta</taxon>
        <taxon>Pterygota</taxon>
        <taxon>Neoptera</taxon>
        <taxon>Endopterygota</taxon>
        <taxon>Hymenoptera</taxon>
        <taxon>Apocrita</taxon>
        <taxon>Proctotrupomorpha</taxon>
        <taxon>Chalcidoidea</taxon>
        <taxon>Pteromalidae</taxon>
        <taxon>Pteromalinae</taxon>
        <taxon>Trichomalopsis</taxon>
    </lineage>
</organism>
<sequence>MLKEDSFRMIWRKLIFVLATVHTVVLLMNLMLIAVMNHELTKIKIIFLIIIRIYQQTTLHLRKITYQMQKISQLQVLLIKLRETYIT</sequence>
<evidence type="ECO:0000256" key="1">
    <source>
        <dbReference type="SAM" id="Phobius"/>
    </source>
</evidence>
<dbReference type="Proteomes" id="UP000215335">
    <property type="component" value="Unassembled WGS sequence"/>
</dbReference>
<keyword evidence="1" id="KW-1133">Transmembrane helix</keyword>
<protein>
    <submittedName>
        <fullName evidence="2">Uncharacterized protein</fullName>
    </submittedName>
</protein>
<dbReference type="AlphaFoldDB" id="A0A232FPA1"/>
<name>A0A232FPA1_9HYME</name>
<gene>
    <name evidence="2" type="ORF">TSAR_008099</name>
</gene>
<keyword evidence="1" id="KW-0812">Transmembrane</keyword>
<reference evidence="2 3" key="1">
    <citation type="journal article" date="2017" name="Curr. Biol.">
        <title>The Evolution of Venom by Co-option of Single-Copy Genes.</title>
        <authorList>
            <person name="Martinson E.O."/>
            <person name="Mrinalini"/>
            <person name="Kelkar Y.D."/>
            <person name="Chang C.H."/>
            <person name="Werren J.H."/>
        </authorList>
    </citation>
    <scope>NUCLEOTIDE SEQUENCE [LARGE SCALE GENOMIC DNA]</scope>
    <source>
        <strain evidence="2 3">Alberta</strain>
        <tissue evidence="2">Whole body</tissue>
    </source>
</reference>
<accession>A0A232FPA1</accession>
<comment type="caution">
    <text evidence="2">The sequence shown here is derived from an EMBL/GenBank/DDBJ whole genome shotgun (WGS) entry which is preliminary data.</text>
</comment>
<keyword evidence="1" id="KW-0472">Membrane</keyword>
<feature type="transmembrane region" description="Helical" evidence="1">
    <location>
        <begin position="14"/>
        <end position="37"/>
    </location>
</feature>
<proteinExistence type="predicted"/>
<evidence type="ECO:0000313" key="2">
    <source>
        <dbReference type="EMBL" id="OXU32278.1"/>
    </source>
</evidence>
<dbReference type="EMBL" id="NNAY01000003">
    <property type="protein sequence ID" value="OXU32278.1"/>
    <property type="molecule type" value="Genomic_DNA"/>
</dbReference>